<dbReference type="OrthoDB" id="23692at2"/>
<gene>
    <name evidence="3" type="ORF">SAMN04489726_3348</name>
</gene>
<dbReference type="Proteomes" id="UP000183376">
    <property type="component" value="Chromosome I"/>
</dbReference>
<dbReference type="EMBL" id="LT629701">
    <property type="protein sequence ID" value="SDM78337.1"/>
    <property type="molecule type" value="Genomic_DNA"/>
</dbReference>
<name>A0A1G9W2A2_ALLAB</name>
<protein>
    <submittedName>
        <fullName evidence="3">GAF domain-containing protein</fullName>
    </submittedName>
</protein>
<dbReference type="STRING" id="211114.SAMN04489726_3348"/>
<proteinExistence type="predicted"/>
<dbReference type="Pfam" id="PF13185">
    <property type="entry name" value="GAF_2"/>
    <property type="match status" value="1"/>
</dbReference>
<feature type="domain" description="GAF" evidence="2">
    <location>
        <begin position="19"/>
        <end position="153"/>
    </location>
</feature>
<reference evidence="3 4" key="1">
    <citation type="submission" date="2016-10" db="EMBL/GenBank/DDBJ databases">
        <authorList>
            <person name="de Groot N.N."/>
        </authorList>
    </citation>
    <scope>NUCLEOTIDE SEQUENCE [LARGE SCALE GENOMIC DNA]</scope>
    <source>
        <strain evidence="3 4">DSM 44149</strain>
    </source>
</reference>
<accession>A0A1G9W2A2</accession>
<dbReference type="AlphaFoldDB" id="A0A1G9W2A2"/>
<dbReference type="Gene3D" id="3.30.450.40">
    <property type="match status" value="1"/>
</dbReference>
<sequence length="177" mass="19471">MVTRMTDLLGSGGLFRSVETLEDVYRVVRGTARSTLRAHGATVVLLDGDKCYYADEDSMSPLWKGQRFPVSDCISGWTMIHRKTVAIPDIRRDSRIPQAAYRPTFVRSLLMAPILRPEPIGAVGVYWAVRHAATPQEAASLEELAAMSGEALERFPEGLPDRSFLSPSGDPDAFTTS</sequence>
<feature type="region of interest" description="Disordered" evidence="1">
    <location>
        <begin position="157"/>
        <end position="177"/>
    </location>
</feature>
<evidence type="ECO:0000259" key="2">
    <source>
        <dbReference type="Pfam" id="PF13185"/>
    </source>
</evidence>
<dbReference type="SUPFAM" id="SSF55781">
    <property type="entry name" value="GAF domain-like"/>
    <property type="match status" value="1"/>
</dbReference>
<evidence type="ECO:0000313" key="4">
    <source>
        <dbReference type="Proteomes" id="UP000183376"/>
    </source>
</evidence>
<evidence type="ECO:0000256" key="1">
    <source>
        <dbReference type="SAM" id="MobiDB-lite"/>
    </source>
</evidence>
<dbReference type="InterPro" id="IPR003018">
    <property type="entry name" value="GAF"/>
</dbReference>
<dbReference type="eggNOG" id="COG2203">
    <property type="taxonomic scope" value="Bacteria"/>
</dbReference>
<keyword evidence="4" id="KW-1185">Reference proteome</keyword>
<dbReference type="InterPro" id="IPR029016">
    <property type="entry name" value="GAF-like_dom_sf"/>
</dbReference>
<evidence type="ECO:0000313" key="3">
    <source>
        <dbReference type="EMBL" id="SDM78337.1"/>
    </source>
</evidence>
<organism evidence="3 4">
    <name type="scientific">Allokutzneria albata</name>
    <name type="common">Kibdelosporangium albatum</name>
    <dbReference type="NCBI Taxonomy" id="211114"/>
    <lineage>
        <taxon>Bacteria</taxon>
        <taxon>Bacillati</taxon>
        <taxon>Actinomycetota</taxon>
        <taxon>Actinomycetes</taxon>
        <taxon>Pseudonocardiales</taxon>
        <taxon>Pseudonocardiaceae</taxon>
        <taxon>Allokutzneria</taxon>
    </lineage>
</organism>